<feature type="transmembrane region" description="Helical" evidence="1">
    <location>
        <begin position="39"/>
        <end position="56"/>
    </location>
</feature>
<sequence length="205" mass="22592">MKTRIGGTTPEDLVREVLLAEYDALKAEQKSRIALRDRLMYTALAALTATLALVLQPAGRPHLLLLLPLVCVVLGWTYLANDQKISAIGRYLRRHLAPALAAIDGRVGEVFVWESVHRRDRLRRLDKFLQLMVDLLIFVVPSLLATALYWAVDVRADLLAVSIAEAVVTLGFAVRVVVAADLSTKDREGVASPLLSAQPAVEHRI</sequence>
<proteinExistence type="predicted"/>
<dbReference type="EMBL" id="JACHMO010000001">
    <property type="protein sequence ID" value="MBB5805630.1"/>
    <property type="molecule type" value="Genomic_DNA"/>
</dbReference>
<name>A0A7W9M336_9PSEU</name>
<keyword evidence="3" id="KW-1185">Reference proteome</keyword>
<comment type="caution">
    <text evidence="2">The sequence shown here is derived from an EMBL/GenBank/DDBJ whole genome shotgun (WGS) entry which is preliminary data.</text>
</comment>
<dbReference type="RefSeq" id="WP_184924288.1">
    <property type="nucleotide sequence ID" value="NZ_JACHMO010000001.1"/>
</dbReference>
<protein>
    <recommendedName>
        <fullName evidence="4">Integral membrane protein</fullName>
    </recommendedName>
</protein>
<reference evidence="2 3" key="1">
    <citation type="submission" date="2020-08" db="EMBL/GenBank/DDBJ databases">
        <title>Sequencing the genomes of 1000 actinobacteria strains.</title>
        <authorList>
            <person name="Klenk H.-P."/>
        </authorList>
    </citation>
    <scope>NUCLEOTIDE SEQUENCE [LARGE SCALE GENOMIC DNA]</scope>
    <source>
        <strain evidence="2 3">DSM 45486</strain>
    </source>
</reference>
<feature type="transmembrane region" description="Helical" evidence="1">
    <location>
        <begin position="128"/>
        <end position="152"/>
    </location>
</feature>
<dbReference type="AlphaFoldDB" id="A0A7W9M336"/>
<accession>A0A7W9M336</accession>
<keyword evidence="1" id="KW-0472">Membrane</keyword>
<gene>
    <name evidence="2" type="ORF">F4560_005398</name>
</gene>
<keyword evidence="1" id="KW-1133">Transmembrane helix</keyword>
<evidence type="ECO:0000313" key="2">
    <source>
        <dbReference type="EMBL" id="MBB5805630.1"/>
    </source>
</evidence>
<keyword evidence="1" id="KW-0812">Transmembrane</keyword>
<evidence type="ECO:0000256" key="1">
    <source>
        <dbReference type="SAM" id="Phobius"/>
    </source>
</evidence>
<dbReference type="Proteomes" id="UP000552097">
    <property type="component" value="Unassembled WGS sequence"/>
</dbReference>
<organism evidence="2 3">
    <name type="scientific">Saccharothrix ecbatanensis</name>
    <dbReference type="NCBI Taxonomy" id="1105145"/>
    <lineage>
        <taxon>Bacteria</taxon>
        <taxon>Bacillati</taxon>
        <taxon>Actinomycetota</taxon>
        <taxon>Actinomycetes</taxon>
        <taxon>Pseudonocardiales</taxon>
        <taxon>Pseudonocardiaceae</taxon>
        <taxon>Saccharothrix</taxon>
    </lineage>
</organism>
<feature type="transmembrane region" description="Helical" evidence="1">
    <location>
        <begin position="158"/>
        <end position="178"/>
    </location>
</feature>
<feature type="transmembrane region" description="Helical" evidence="1">
    <location>
        <begin position="62"/>
        <end position="80"/>
    </location>
</feature>
<evidence type="ECO:0000313" key="3">
    <source>
        <dbReference type="Proteomes" id="UP000552097"/>
    </source>
</evidence>
<evidence type="ECO:0008006" key="4">
    <source>
        <dbReference type="Google" id="ProtNLM"/>
    </source>
</evidence>